<dbReference type="PANTHER" id="PTHR30332:SF17">
    <property type="entry name" value="TYPE IV PILIATION SYSTEM PROTEIN DR_0774-RELATED"/>
    <property type="match status" value="1"/>
</dbReference>
<feature type="region of interest" description="Disordered" evidence="1">
    <location>
        <begin position="148"/>
        <end position="178"/>
    </location>
</feature>
<dbReference type="PANTHER" id="PTHR30332">
    <property type="entry name" value="PROBABLE GENERAL SECRETION PATHWAY PROTEIN D"/>
    <property type="match status" value="1"/>
</dbReference>
<dbReference type="GO" id="GO:0009306">
    <property type="term" value="P:protein secretion"/>
    <property type="evidence" value="ECO:0007669"/>
    <property type="project" value="InterPro"/>
</dbReference>
<accession>A0A1J5TAX5</accession>
<dbReference type="Pfam" id="PF00263">
    <property type="entry name" value="Secretin"/>
    <property type="match status" value="1"/>
</dbReference>
<organism evidence="3">
    <name type="scientific">mine drainage metagenome</name>
    <dbReference type="NCBI Taxonomy" id="410659"/>
    <lineage>
        <taxon>unclassified sequences</taxon>
        <taxon>metagenomes</taxon>
        <taxon>ecological metagenomes</taxon>
    </lineage>
</organism>
<proteinExistence type="predicted"/>
<reference evidence="3" key="1">
    <citation type="submission" date="2016-10" db="EMBL/GenBank/DDBJ databases">
        <title>Sequence of Gallionella enrichment culture.</title>
        <authorList>
            <person name="Poehlein A."/>
            <person name="Muehling M."/>
            <person name="Daniel R."/>
        </authorList>
    </citation>
    <scope>NUCLEOTIDE SEQUENCE</scope>
</reference>
<feature type="compositionally biased region" description="Low complexity" evidence="1">
    <location>
        <begin position="149"/>
        <end position="174"/>
    </location>
</feature>
<dbReference type="EMBL" id="MLJW01000021">
    <property type="protein sequence ID" value="OIR10924.1"/>
    <property type="molecule type" value="Genomic_DNA"/>
</dbReference>
<dbReference type="GO" id="GO:0015627">
    <property type="term" value="C:type II protein secretion system complex"/>
    <property type="evidence" value="ECO:0007669"/>
    <property type="project" value="TreeGrafter"/>
</dbReference>
<feature type="domain" description="Type II/III secretion system secretin-like" evidence="2">
    <location>
        <begin position="276"/>
        <end position="401"/>
    </location>
</feature>
<gene>
    <name evidence="3" type="primary">xpsD_2</name>
    <name evidence="3" type="ORF">GALL_70920</name>
</gene>
<comment type="caution">
    <text evidence="3">The sequence shown here is derived from an EMBL/GenBank/DDBJ whole genome shotgun (WGS) entry which is preliminary data.</text>
</comment>
<evidence type="ECO:0000256" key="1">
    <source>
        <dbReference type="SAM" id="MobiDB-lite"/>
    </source>
</evidence>
<sequence length="427" mass="45920">MSRFSDFDLREFFIVCAVCFLFLLPSISFAGELYSYQLNEVRLVDLTRLILTDTLKKSFSISPELLADNSTLTVDLHDLDKTAVVDFLQENLKGRGFELSDRGMVTFVQRIQKPIDDVLVYHPRFRSAKYLGDVVGAVAGEKTLTTRLVSEPPMSSPAPAASSSVSPSSQASPVPDTPGTAAALISKADIDQLAFRCSKERCAIIRSLLEQVDTPTAQVLLKAAVYEVQTARSEGSALQLVSSLFGGRLKLSTPSQALGYSGELVAGGIDAVISSLDSDGHFKSLSKPFLRVVSGTSARFEVGEQVPVLSNVTQAANGSTMQGVQYMSSGTIFTVAPDVREDAVFLNVTQELSSFVQTTTGVNSSPTLTQRKANSQLMIKSGEVAVMAGLESNQDSDSSSGLFGFHLSNAVSNSRNEILIFIEAQRI</sequence>
<dbReference type="AlphaFoldDB" id="A0A1J5TAX5"/>
<dbReference type="InterPro" id="IPR004846">
    <property type="entry name" value="T2SS/T3SS_dom"/>
</dbReference>
<evidence type="ECO:0000313" key="3">
    <source>
        <dbReference type="EMBL" id="OIR10924.1"/>
    </source>
</evidence>
<name>A0A1J5TAX5_9ZZZZ</name>
<protein>
    <submittedName>
        <fullName evidence="3">Type II secretion system protein D</fullName>
    </submittedName>
</protein>
<dbReference type="InterPro" id="IPR050810">
    <property type="entry name" value="Bact_Secretion_Sys_Channel"/>
</dbReference>
<evidence type="ECO:0000259" key="2">
    <source>
        <dbReference type="Pfam" id="PF00263"/>
    </source>
</evidence>